<keyword evidence="2" id="KW-1185">Reference proteome</keyword>
<sequence length="150" mass="17660">MKNIFEPAISQEIIQRIEQLTPESTPQWGTMTVAQMLAHCNVTYEMVYEDKHPRPNLFMRFLLKLLVKNYVVNEKPYKHNSHTAPQFIIKETKDFEAEKARLVQHVLQTQALGEAHFQGKESHSFGPLTSQEWNNMFFKHLDHHLRQFGV</sequence>
<evidence type="ECO:0000313" key="1">
    <source>
        <dbReference type="EMBL" id="QHL86932.1"/>
    </source>
</evidence>
<organism evidence="1 2">
    <name type="scientific">Nibribacter ruber</name>
    <dbReference type="NCBI Taxonomy" id="2698458"/>
    <lineage>
        <taxon>Bacteria</taxon>
        <taxon>Pseudomonadati</taxon>
        <taxon>Bacteroidota</taxon>
        <taxon>Cytophagia</taxon>
        <taxon>Cytophagales</taxon>
        <taxon>Hymenobacteraceae</taxon>
        <taxon>Nibribacter</taxon>
    </lineage>
</organism>
<proteinExistence type="predicted"/>
<evidence type="ECO:0000313" key="2">
    <source>
        <dbReference type="Proteomes" id="UP000464214"/>
    </source>
</evidence>
<dbReference type="Proteomes" id="UP000464214">
    <property type="component" value="Chromosome"/>
</dbReference>
<dbReference type="RefSeq" id="WP_160689818.1">
    <property type="nucleotide sequence ID" value="NZ_CP047897.1"/>
</dbReference>
<dbReference type="InterPro" id="IPR034660">
    <property type="entry name" value="DinB/YfiT-like"/>
</dbReference>
<dbReference type="KEGG" id="nib:GU926_05565"/>
<reference evidence="1 2" key="1">
    <citation type="submission" date="2020-01" db="EMBL/GenBank/DDBJ databases">
        <authorList>
            <person name="Kim M."/>
        </authorList>
    </citation>
    <scope>NUCLEOTIDE SEQUENCE [LARGE SCALE GENOMIC DNA]</scope>
    <source>
        <strain evidence="1 2">BT10</strain>
    </source>
</reference>
<gene>
    <name evidence="1" type="ORF">GU926_05565</name>
</gene>
<name>A0A6P1P192_9BACT</name>
<dbReference type="InterPro" id="IPR011463">
    <property type="entry name" value="DUF1569"/>
</dbReference>
<dbReference type="Pfam" id="PF07606">
    <property type="entry name" value="DUF1569"/>
    <property type="match status" value="1"/>
</dbReference>
<accession>A0A6P1P192</accession>
<dbReference type="Gene3D" id="1.20.120.450">
    <property type="entry name" value="dinb family like domain"/>
    <property type="match status" value="1"/>
</dbReference>
<dbReference type="EMBL" id="CP047897">
    <property type="protein sequence ID" value="QHL86932.1"/>
    <property type="molecule type" value="Genomic_DNA"/>
</dbReference>
<protein>
    <submittedName>
        <fullName evidence="1">DUF1569 domain-containing protein</fullName>
    </submittedName>
</protein>
<dbReference type="AlphaFoldDB" id="A0A6P1P192"/>